<dbReference type="AlphaFoldDB" id="C1N029"/>
<dbReference type="RefSeq" id="XP_003061324.1">
    <property type="nucleotide sequence ID" value="XM_003061278.1"/>
</dbReference>
<reference evidence="2 3" key="1">
    <citation type="journal article" date="2009" name="Science">
        <title>Green evolution and dynamic adaptations revealed by genomes of the marine picoeukaryotes Micromonas.</title>
        <authorList>
            <person name="Worden A.Z."/>
            <person name="Lee J.H."/>
            <person name="Mock T."/>
            <person name="Rouze P."/>
            <person name="Simmons M.P."/>
            <person name="Aerts A.L."/>
            <person name="Allen A.E."/>
            <person name="Cuvelier M.L."/>
            <person name="Derelle E."/>
            <person name="Everett M.V."/>
            <person name="Foulon E."/>
            <person name="Grimwood J."/>
            <person name="Gundlach H."/>
            <person name="Henrissat B."/>
            <person name="Napoli C."/>
            <person name="McDonald S.M."/>
            <person name="Parker M.S."/>
            <person name="Rombauts S."/>
            <person name="Salamov A."/>
            <person name="Von Dassow P."/>
            <person name="Badger J.H."/>
            <person name="Coutinho P.M."/>
            <person name="Demir E."/>
            <person name="Dubchak I."/>
            <person name="Gentemann C."/>
            <person name="Eikrem W."/>
            <person name="Gready J.E."/>
            <person name="John U."/>
            <person name="Lanier W."/>
            <person name="Lindquist E.A."/>
            <person name="Lucas S."/>
            <person name="Mayer K.F."/>
            <person name="Moreau H."/>
            <person name="Not F."/>
            <person name="Otillar R."/>
            <person name="Panaud O."/>
            <person name="Pangilinan J."/>
            <person name="Paulsen I."/>
            <person name="Piegu B."/>
            <person name="Poliakov A."/>
            <person name="Robbens S."/>
            <person name="Schmutz J."/>
            <person name="Toulza E."/>
            <person name="Wyss T."/>
            <person name="Zelensky A."/>
            <person name="Zhou K."/>
            <person name="Armbrust E.V."/>
            <person name="Bhattacharya D."/>
            <person name="Goodenough U.W."/>
            <person name="Van de Peer Y."/>
            <person name="Grigoriev I.V."/>
        </authorList>
    </citation>
    <scope>NUCLEOTIDE SEQUENCE [LARGE SCALE GENOMIC DNA]</scope>
    <source>
        <strain evidence="2 3">CCMP1545</strain>
    </source>
</reference>
<dbReference type="OrthoDB" id="580209at2759"/>
<proteinExistence type="predicted"/>
<keyword evidence="3" id="KW-1185">Reference proteome</keyword>
<dbReference type="Proteomes" id="UP000001876">
    <property type="component" value="Unassembled WGS sequence"/>
</dbReference>
<name>C1N029_MICPC</name>
<sequence>MRAPASSSAAAAGGGGGGGKRPPTSVTCVACGHDRHPRSATCRDARCDCACRDVAGNVGAKKRRRQIAVANADGEWRAATHRKVIAHAKRAAETMRKCAATYCVLSARRGPNGEVITDVWGSHDWVERELAGKSSNVVELVWRSKTAEHLTEESVAGLSEYAPVFAALKRFGLTHLRGAFLMHNVDAAAFASPRLDDDARASATMVARKRAQGRTRVVEPSAKQKKFNATVQDIRDRFEARADPSCKLSPKEKFDAAQRDLEKLVDAIGEFLGRKLHFRRILLPEDAEWNESGLKEEFNVIIGHFETDGIGLRGNLRKLRADGKRLVSDVWDWFFVHIGDTPAAGRARAPSFLMTNMIPWPGRHDAGKIILKGVETRERKLIEDLIVEALNACGTPERAGGFGRPAREWMAKHCPADMPAERALWPELDGDVHTKSGHMCLATSIRSTQWLTERFIRSMADLFVHFGGPEGTFDTLLAKFMEDGRLLEITPEMAAWFSERIKEGQQYWKVTGQSKNAPGVGTRGLKKRKKAASKEKRIETLSKKTAAEKAASKEKMLATVSKKTAPEKAASKEKFIETLSKKTDAEKAATEEKRLASLSKKTDAEKAASEKKRLASRSKNLSKKTDAEKAASKKKMLATLSKTLSKKTDAEKAATEKKRLASLSKTLSKKTVAEKAETKKKMLATLSKTLSKKTVAEKAETQKKRSETLSKKKKTP</sequence>
<protein>
    <submittedName>
        <fullName evidence="2">Predicted protein</fullName>
    </submittedName>
</protein>
<feature type="region of interest" description="Disordered" evidence="1">
    <location>
        <begin position="586"/>
        <end position="658"/>
    </location>
</feature>
<dbReference type="KEGG" id="mpp:MICPUCDRAFT_48167"/>
<feature type="compositionally biased region" description="Basic and acidic residues" evidence="1">
    <location>
        <begin position="586"/>
        <end position="613"/>
    </location>
</feature>
<evidence type="ECO:0000256" key="1">
    <source>
        <dbReference type="SAM" id="MobiDB-lite"/>
    </source>
</evidence>
<feature type="region of interest" description="Disordered" evidence="1">
    <location>
        <begin position="691"/>
        <end position="716"/>
    </location>
</feature>
<dbReference type="GeneID" id="9686763"/>
<feature type="compositionally biased region" description="Basic and acidic residues" evidence="1">
    <location>
        <begin position="646"/>
        <end position="658"/>
    </location>
</feature>
<evidence type="ECO:0000313" key="2">
    <source>
        <dbReference type="EMBL" id="EEH54974.1"/>
    </source>
</evidence>
<accession>C1N029</accession>
<feature type="region of interest" description="Disordered" evidence="1">
    <location>
        <begin position="512"/>
        <end position="564"/>
    </location>
</feature>
<feature type="compositionally biased region" description="Low complexity" evidence="1">
    <location>
        <begin position="1"/>
        <end position="11"/>
    </location>
</feature>
<feature type="compositionally biased region" description="Basic and acidic residues" evidence="1">
    <location>
        <begin position="694"/>
        <end position="710"/>
    </location>
</feature>
<dbReference type="EMBL" id="GG663743">
    <property type="protein sequence ID" value="EEH54974.1"/>
    <property type="molecule type" value="Genomic_DNA"/>
</dbReference>
<evidence type="ECO:0000313" key="3">
    <source>
        <dbReference type="Proteomes" id="UP000001876"/>
    </source>
</evidence>
<gene>
    <name evidence="2" type="ORF">MICPUCDRAFT_48167</name>
</gene>
<organism evidence="3">
    <name type="scientific">Micromonas pusilla (strain CCMP1545)</name>
    <name type="common">Picoplanktonic green alga</name>
    <dbReference type="NCBI Taxonomy" id="564608"/>
    <lineage>
        <taxon>Eukaryota</taxon>
        <taxon>Viridiplantae</taxon>
        <taxon>Chlorophyta</taxon>
        <taxon>Mamiellophyceae</taxon>
        <taxon>Mamiellales</taxon>
        <taxon>Mamiellaceae</taxon>
        <taxon>Micromonas</taxon>
    </lineage>
</organism>
<feature type="compositionally biased region" description="Basic and acidic residues" evidence="1">
    <location>
        <begin position="532"/>
        <end position="556"/>
    </location>
</feature>
<feature type="region of interest" description="Disordered" evidence="1">
    <location>
        <begin position="1"/>
        <end position="22"/>
    </location>
</feature>